<dbReference type="AlphaFoldDB" id="A0A0E9T3X2"/>
<reference evidence="2" key="1">
    <citation type="submission" date="2014-11" db="EMBL/GenBank/DDBJ databases">
        <authorList>
            <person name="Amaro Gonzalez C."/>
        </authorList>
    </citation>
    <scope>NUCLEOTIDE SEQUENCE</scope>
</reference>
<accession>A0A0E9T3X2</accession>
<feature type="region of interest" description="Disordered" evidence="1">
    <location>
        <begin position="1"/>
        <end position="39"/>
    </location>
</feature>
<proteinExistence type="predicted"/>
<evidence type="ECO:0000256" key="1">
    <source>
        <dbReference type="SAM" id="MobiDB-lite"/>
    </source>
</evidence>
<feature type="compositionally biased region" description="Polar residues" evidence="1">
    <location>
        <begin position="27"/>
        <end position="39"/>
    </location>
</feature>
<organism evidence="2">
    <name type="scientific">Anguilla anguilla</name>
    <name type="common">European freshwater eel</name>
    <name type="synonym">Muraena anguilla</name>
    <dbReference type="NCBI Taxonomy" id="7936"/>
    <lineage>
        <taxon>Eukaryota</taxon>
        <taxon>Metazoa</taxon>
        <taxon>Chordata</taxon>
        <taxon>Craniata</taxon>
        <taxon>Vertebrata</taxon>
        <taxon>Euteleostomi</taxon>
        <taxon>Actinopterygii</taxon>
        <taxon>Neopterygii</taxon>
        <taxon>Teleostei</taxon>
        <taxon>Anguilliformes</taxon>
        <taxon>Anguillidae</taxon>
        <taxon>Anguilla</taxon>
    </lineage>
</organism>
<reference evidence="2" key="2">
    <citation type="journal article" date="2015" name="Fish Shellfish Immunol.">
        <title>Early steps in the European eel (Anguilla anguilla)-Vibrio vulnificus interaction in the gills: Role of the RtxA13 toxin.</title>
        <authorList>
            <person name="Callol A."/>
            <person name="Pajuelo D."/>
            <person name="Ebbesson L."/>
            <person name="Teles M."/>
            <person name="MacKenzie S."/>
            <person name="Amaro C."/>
        </authorList>
    </citation>
    <scope>NUCLEOTIDE SEQUENCE</scope>
</reference>
<sequence>MHTSEKFTHRHTHTHTHKNDSAKHSHSAITFRSMGKTNQ</sequence>
<dbReference type="EMBL" id="GBXM01060405">
    <property type="protein sequence ID" value="JAH48172.1"/>
    <property type="molecule type" value="Transcribed_RNA"/>
</dbReference>
<protein>
    <submittedName>
        <fullName evidence="2">Uncharacterized protein</fullName>
    </submittedName>
</protein>
<evidence type="ECO:0000313" key="2">
    <source>
        <dbReference type="EMBL" id="JAH48172.1"/>
    </source>
</evidence>
<name>A0A0E9T3X2_ANGAN</name>